<keyword evidence="2 9" id="KW-0575">Peroxidase</keyword>
<dbReference type="SUPFAM" id="SSF47571">
    <property type="entry name" value="Cloroperoxidase"/>
    <property type="match status" value="1"/>
</dbReference>
<sequence length="268" mass="30410">MSKSKLIRPLVKCALVMAALALTMRLILEIDDMTNEPIEEFSLEKHPYVPPDPSWDSRSPCPALNTLANHGFLPHDGRGATQRDYIRALRQGYNLSLPLATFLTLSGHILLAQYSHLSLADLSRHNFIEHDASLGHWDTLPTLEYAPDLPSRCLLNHTLAHSSDGKTMSMYDFAKARLERESAYSGRALDPVHEEIARGEMSMVLGIFGGQDGRVSIDVLREWWEHERFPEGYKPTHQQTLLETVRGSWKIRQIMNKMERSSHARTAK</sequence>
<dbReference type="PANTHER" id="PTHR33577:SF9">
    <property type="entry name" value="PEROXIDASE STCC"/>
    <property type="match status" value="1"/>
</dbReference>
<dbReference type="Proteomes" id="UP000076727">
    <property type="component" value="Unassembled WGS sequence"/>
</dbReference>
<keyword evidence="10" id="KW-1185">Reference proteome</keyword>
<evidence type="ECO:0000256" key="6">
    <source>
        <dbReference type="ARBA" id="ARBA00023004"/>
    </source>
</evidence>
<evidence type="ECO:0000256" key="3">
    <source>
        <dbReference type="ARBA" id="ARBA00022617"/>
    </source>
</evidence>
<name>A0A165L1V0_9APHY</name>
<comment type="cofactor">
    <cofactor evidence="1">
        <name>heme b</name>
        <dbReference type="ChEBI" id="CHEBI:60344"/>
    </cofactor>
</comment>
<keyword evidence="6" id="KW-0408">Iron</keyword>
<dbReference type="GO" id="GO:0004601">
    <property type="term" value="F:peroxidase activity"/>
    <property type="evidence" value="ECO:0007669"/>
    <property type="project" value="UniProtKB-KW"/>
</dbReference>
<dbReference type="InterPro" id="IPR000028">
    <property type="entry name" value="Chloroperoxidase"/>
</dbReference>
<dbReference type="OrthoDB" id="407298at2759"/>
<comment type="similarity">
    <text evidence="7">Belongs to the chloroperoxidase family.</text>
</comment>
<feature type="domain" description="Heme haloperoxidase family profile" evidence="8">
    <location>
        <begin position="44"/>
        <end position="246"/>
    </location>
</feature>
<evidence type="ECO:0000256" key="4">
    <source>
        <dbReference type="ARBA" id="ARBA00022723"/>
    </source>
</evidence>
<keyword evidence="5" id="KW-0560">Oxidoreductase</keyword>
<dbReference type="STRING" id="1314783.A0A165L1V0"/>
<proteinExistence type="inferred from homology"/>
<reference evidence="9 10" key="1">
    <citation type="journal article" date="2016" name="Mol. Biol. Evol.">
        <title>Comparative Genomics of Early-Diverging Mushroom-Forming Fungi Provides Insights into the Origins of Lignocellulose Decay Capabilities.</title>
        <authorList>
            <person name="Nagy L.G."/>
            <person name="Riley R."/>
            <person name="Tritt A."/>
            <person name="Adam C."/>
            <person name="Daum C."/>
            <person name="Floudas D."/>
            <person name="Sun H."/>
            <person name="Yadav J.S."/>
            <person name="Pangilinan J."/>
            <person name="Larsson K.H."/>
            <person name="Matsuura K."/>
            <person name="Barry K."/>
            <person name="Labutti K."/>
            <person name="Kuo R."/>
            <person name="Ohm R.A."/>
            <person name="Bhattacharya S.S."/>
            <person name="Shirouzu T."/>
            <person name="Yoshinaga Y."/>
            <person name="Martin F.M."/>
            <person name="Grigoriev I.V."/>
            <person name="Hibbett D.S."/>
        </authorList>
    </citation>
    <scope>NUCLEOTIDE SEQUENCE [LARGE SCALE GENOMIC DNA]</scope>
    <source>
        <strain evidence="9 10">L-15889</strain>
    </source>
</reference>
<protein>
    <submittedName>
        <fullName evidence="9">Cloroperoxidase</fullName>
    </submittedName>
</protein>
<dbReference type="InterPro" id="IPR036851">
    <property type="entry name" value="Chloroperoxidase-like_sf"/>
</dbReference>
<dbReference type="PROSITE" id="PS51405">
    <property type="entry name" value="HEME_HALOPEROXIDASE"/>
    <property type="match status" value="1"/>
</dbReference>
<dbReference type="EMBL" id="KV429151">
    <property type="protein sequence ID" value="KZT63885.1"/>
    <property type="molecule type" value="Genomic_DNA"/>
</dbReference>
<dbReference type="Pfam" id="PF01328">
    <property type="entry name" value="Peroxidase_2"/>
    <property type="match status" value="1"/>
</dbReference>
<dbReference type="PANTHER" id="PTHR33577">
    <property type="entry name" value="STERIGMATOCYSTIN BIOSYNTHESIS PEROXIDASE STCC-RELATED"/>
    <property type="match status" value="1"/>
</dbReference>
<evidence type="ECO:0000256" key="1">
    <source>
        <dbReference type="ARBA" id="ARBA00001970"/>
    </source>
</evidence>
<evidence type="ECO:0000256" key="5">
    <source>
        <dbReference type="ARBA" id="ARBA00023002"/>
    </source>
</evidence>
<evidence type="ECO:0000256" key="2">
    <source>
        <dbReference type="ARBA" id="ARBA00022559"/>
    </source>
</evidence>
<evidence type="ECO:0000256" key="7">
    <source>
        <dbReference type="ARBA" id="ARBA00025795"/>
    </source>
</evidence>
<dbReference type="Gene3D" id="1.10.489.10">
    <property type="entry name" value="Chloroperoxidase-like"/>
    <property type="match status" value="1"/>
</dbReference>
<evidence type="ECO:0000313" key="9">
    <source>
        <dbReference type="EMBL" id="KZT63885.1"/>
    </source>
</evidence>
<keyword evidence="4" id="KW-0479">Metal-binding</keyword>
<evidence type="ECO:0000313" key="10">
    <source>
        <dbReference type="Proteomes" id="UP000076727"/>
    </source>
</evidence>
<accession>A0A165L1V0</accession>
<keyword evidence="3" id="KW-0349">Heme</keyword>
<evidence type="ECO:0000259" key="8">
    <source>
        <dbReference type="PROSITE" id="PS51405"/>
    </source>
</evidence>
<gene>
    <name evidence="9" type="ORF">DAEQUDRAFT_733327</name>
</gene>
<dbReference type="AlphaFoldDB" id="A0A165L1V0"/>
<organism evidence="9 10">
    <name type="scientific">Daedalea quercina L-15889</name>
    <dbReference type="NCBI Taxonomy" id="1314783"/>
    <lineage>
        <taxon>Eukaryota</taxon>
        <taxon>Fungi</taxon>
        <taxon>Dikarya</taxon>
        <taxon>Basidiomycota</taxon>
        <taxon>Agaricomycotina</taxon>
        <taxon>Agaricomycetes</taxon>
        <taxon>Polyporales</taxon>
        <taxon>Fomitopsis</taxon>
    </lineage>
</organism>
<dbReference type="GO" id="GO:0046872">
    <property type="term" value="F:metal ion binding"/>
    <property type="evidence" value="ECO:0007669"/>
    <property type="project" value="UniProtKB-KW"/>
</dbReference>